<dbReference type="KEGG" id="bbig:BBBOND_0004860"/>
<organism evidence="1">
    <name type="scientific">Babesia bigemina</name>
    <dbReference type="NCBI Taxonomy" id="5866"/>
    <lineage>
        <taxon>Eukaryota</taxon>
        <taxon>Sar</taxon>
        <taxon>Alveolata</taxon>
        <taxon>Apicomplexa</taxon>
        <taxon>Aconoidasida</taxon>
        <taxon>Piroplasmida</taxon>
        <taxon>Babesiidae</taxon>
        <taxon>Babesia</taxon>
    </lineage>
</organism>
<gene>
    <name evidence="1" type="ORF">BBBOND_0004860</name>
</gene>
<dbReference type="AlphaFoldDB" id="A0A061BK50"/>
<sequence length="224" mass="25232">MGFLSGVLEAVKNTQTYNVGKNTLNSVCNVINTHLCSGHDGFTKLLPSLTREIGRYNTEVRDSNEKVKKPIEELLNEVGDAFKNKVNDLLSGPNDHENVDKVQAAEKQVNETLANDIKTFTNKFNVAFQFKDNKVDKAEMKTAIRYLNPTLQVRVNSALKAVHHEIKRLEELSTKEHKNLEATTNLINAKLTEIKCTVTEQIKLKINELVEGLRNLLKFMLSAP</sequence>
<name>A0A061BK50_BABBI</name>
<dbReference type="RefSeq" id="XP_012770770.1">
    <property type="nucleotide sequence ID" value="XM_012915316.1"/>
</dbReference>
<dbReference type="VEuPathDB" id="PiroplasmaDB:BBBOND_0004860"/>
<reference evidence="1" key="2">
    <citation type="submission" date="2014-06" db="EMBL/GenBank/DDBJ databases">
        <authorList>
            <person name="Aslett M."/>
            <person name="De Silva Nishadi"/>
        </authorList>
    </citation>
    <scope>NUCLEOTIDE SEQUENCE</scope>
    <source>
        <strain evidence="1">Bond</strain>
    </source>
</reference>
<dbReference type="EMBL" id="LK055193">
    <property type="protein sequence ID" value="CDR71827.1"/>
    <property type="molecule type" value="Genomic_DNA"/>
</dbReference>
<protein>
    <submittedName>
        <fullName evidence="1">Uncharacterized protein</fullName>
    </submittedName>
</protein>
<dbReference type="OrthoDB" id="366968at2759"/>
<proteinExistence type="predicted"/>
<reference evidence="1" key="1">
    <citation type="journal article" date="2014" name="Nucleic Acids Res.">
        <title>The evolutionary dynamics of variant antigen genes in Babesia reveal a history of genomic innovation underlying host-parasite interaction.</title>
        <authorList>
            <person name="Jackson A.P."/>
            <person name="Otto T.D."/>
            <person name="Darby A."/>
            <person name="Ramaprasad A."/>
            <person name="Xia D."/>
            <person name="Echaide I.E."/>
            <person name="Farber M."/>
            <person name="Gahlot S."/>
            <person name="Gamble J."/>
            <person name="Gupta D."/>
            <person name="Gupta Y."/>
            <person name="Jackson L."/>
            <person name="Malandrin L."/>
            <person name="Malas T.B."/>
            <person name="Moussa E."/>
            <person name="Nair M."/>
            <person name="Reid AJ."/>
            <person name="Sanders M."/>
            <person name="Sharma J."/>
            <person name="Tracey A."/>
            <person name="Quail M.A."/>
            <person name="Weir W."/>
            <person name="Wastling J.M."/>
            <person name="Hall N."/>
            <person name="Willadsen P."/>
            <person name="Lingelbach K."/>
            <person name="Shiels B."/>
            <person name="Tait A."/>
            <person name="Berriman M."/>
            <person name="Allred D.R."/>
            <person name="Pain A."/>
        </authorList>
    </citation>
    <scope>NUCLEOTIDE SEQUENCE</scope>
    <source>
        <strain evidence="1">Bond</strain>
    </source>
</reference>
<accession>A0A061BK50</accession>
<dbReference type="GeneID" id="24562044"/>
<evidence type="ECO:0000313" key="1">
    <source>
        <dbReference type="EMBL" id="CDR71827.1"/>
    </source>
</evidence>